<dbReference type="CDD" id="cd03714">
    <property type="entry name" value="RT_DIRS1"/>
    <property type="match status" value="1"/>
</dbReference>
<dbReference type="GO" id="GO:0071897">
    <property type="term" value="P:DNA biosynthetic process"/>
    <property type="evidence" value="ECO:0007669"/>
    <property type="project" value="UniProtKB-ARBA"/>
</dbReference>
<feature type="compositionally biased region" description="Basic and acidic residues" evidence="1">
    <location>
        <begin position="80"/>
        <end position="114"/>
    </location>
</feature>
<name>A0A164NTX8_9CRUS</name>
<dbReference type="Gene3D" id="3.30.70.270">
    <property type="match status" value="1"/>
</dbReference>
<feature type="compositionally biased region" description="Low complexity" evidence="1">
    <location>
        <begin position="1"/>
        <end position="22"/>
    </location>
</feature>
<dbReference type="STRING" id="35525.A0A164NTX8"/>
<dbReference type="InterPro" id="IPR052055">
    <property type="entry name" value="Hepadnavirus_pol/RT"/>
</dbReference>
<dbReference type="Pfam" id="PF00078">
    <property type="entry name" value="RVT_1"/>
    <property type="match status" value="1"/>
</dbReference>
<dbReference type="PANTHER" id="PTHR33050:SF7">
    <property type="entry name" value="RIBONUCLEASE H"/>
    <property type="match status" value="1"/>
</dbReference>
<dbReference type="InterPro" id="IPR043128">
    <property type="entry name" value="Rev_trsase/Diguanyl_cyclase"/>
</dbReference>
<organism evidence="3 4">
    <name type="scientific">Daphnia magna</name>
    <dbReference type="NCBI Taxonomy" id="35525"/>
    <lineage>
        <taxon>Eukaryota</taxon>
        <taxon>Metazoa</taxon>
        <taxon>Ecdysozoa</taxon>
        <taxon>Arthropoda</taxon>
        <taxon>Crustacea</taxon>
        <taxon>Branchiopoda</taxon>
        <taxon>Diplostraca</taxon>
        <taxon>Cladocera</taxon>
        <taxon>Anomopoda</taxon>
        <taxon>Daphniidae</taxon>
        <taxon>Daphnia</taxon>
    </lineage>
</organism>
<dbReference type="PROSITE" id="PS50878">
    <property type="entry name" value="RT_POL"/>
    <property type="match status" value="1"/>
</dbReference>
<feature type="compositionally biased region" description="Basic and acidic residues" evidence="1">
    <location>
        <begin position="41"/>
        <end position="55"/>
    </location>
</feature>
<feature type="compositionally biased region" description="Polar residues" evidence="1">
    <location>
        <begin position="263"/>
        <end position="285"/>
    </location>
</feature>
<dbReference type="SUPFAM" id="SSF56672">
    <property type="entry name" value="DNA/RNA polymerases"/>
    <property type="match status" value="1"/>
</dbReference>
<gene>
    <name evidence="3" type="ORF">APZ42_030371</name>
</gene>
<dbReference type="AlphaFoldDB" id="A0A164NTX8"/>
<dbReference type="EMBL" id="LRGB01002824">
    <property type="protein sequence ID" value="KZS06236.1"/>
    <property type="molecule type" value="Genomic_DNA"/>
</dbReference>
<evidence type="ECO:0000256" key="1">
    <source>
        <dbReference type="SAM" id="MobiDB-lite"/>
    </source>
</evidence>
<dbReference type="OrthoDB" id="5978043at2759"/>
<dbReference type="Proteomes" id="UP000076858">
    <property type="component" value="Unassembled WGS sequence"/>
</dbReference>
<proteinExistence type="predicted"/>
<keyword evidence="4" id="KW-1185">Reference proteome</keyword>
<protein>
    <recommendedName>
        <fullName evidence="2">Reverse transcriptase domain-containing protein</fullName>
    </recommendedName>
</protein>
<sequence>MSDPSSSSSSESSSDSEVSSRGSSRRLKNSTGRVRVSPHNLDNRDVSPDIQREEGADALGVADPDRDLSPAPEIPQDPRVPLEGERRRRPRNEEKDQNPRAGKRPKEMGVGETDSKVIKGRYLTSFKKRSPTFKCPSLDDALYQRLKHVKGLSASKNTIDHNERALYCVQQKILEAAQPLLFLSNEKLDDNAHREAISVAIQLLGDSFHEEASSLFGKSFVKSMVRSSQQQTMLSNLQPVQRLSGQPYCNGGHQFRHPDGHNNRPSGQSTSHRFESTDTQQGTSFNTQVGEANTISARLGRERGLTEYDTTQQSAGPPRHFTNRGRYMFSAKSDICRPLSSSGSEVAVGGRISAFKKSWFKISADPWILELVSTRLRLEFYSTPTQEIVPNNAVLGPSQWAICNEEVEGMIKKRAVVRAETRGFVSSIFIIPKKSGGFRPVINLKRLNTYVVYRHFKMEGVSSIKHVVRHNDWMAKLDLKDAYFTIPIHSEDQSFLQFKWENTPFQFICLPFGLSSAPWVFTKLLKPVVAYLRQQGIRLIIYLDDILILNQSRESLEGQLVVVSNLLDSLGYIINKDKSHTIPTQEIEFLGLLIDSTSVSLKLPDAKQDAIMKWCKDALKKDSLSLREIASVLGRFTWAVWAIPFPKPTTVISRIAT</sequence>
<comment type="caution">
    <text evidence="3">The sequence shown here is derived from an EMBL/GenBank/DDBJ whole genome shotgun (WGS) entry which is preliminary data.</text>
</comment>
<feature type="region of interest" description="Disordered" evidence="1">
    <location>
        <begin position="245"/>
        <end position="285"/>
    </location>
</feature>
<feature type="domain" description="Reverse transcriptase" evidence="2">
    <location>
        <begin position="412"/>
        <end position="594"/>
    </location>
</feature>
<dbReference type="Gene3D" id="3.10.10.10">
    <property type="entry name" value="HIV Type 1 Reverse Transcriptase, subunit A, domain 1"/>
    <property type="match status" value="1"/>
</dbReference>
<dbReference type="InterPro" id="IPR043502">
    <property type="entry name" value="DNA/RNA_pol_sf"/>
</dbReference>
<accession>A0A164NTX8</accession>
<dbReference type="PANTHER" id="PTHR33050">
    <property type="entry name" value="REVERSE TRANSCRIPTASE DOMAIN-CONTAINING PROTEIN"/>
    <property type="match status" value="1"/>
</dbReference>
<dbReference type="InterPro" id="IPR000477">
    <property type="entry name" value="RT_dom"/>
</dbReference>
<evidence type="ECO:0000313" key="4">
    <source>
        <dbReference type="Proteomes" id="UP000076858"/>
    </source>
</evidence>
<evidence type="ECO:0000313" key="3">
    <source>
        <dbReference type="EMBL" id="KZS06236.1"/>
    </source>
</evidence>
<feature type="region of interest" description="Disordered" evidence="1">
    <location>
        <begin position="1"/>
        <end position="114"/>
    </location>
</feature>
<reference evidence="3 4" key="1">
    <citation type="submission" date="2016-03" db="EMBL/GenBank/DDBJ databases">
        <title>EvidentialGene: Evidence-directed Construction of Genes on Genomes.</title>
        <authorList>
            <person name="Gilbert D.G."/>
            <person name="Choi J.-H."/>
            <person name="Mockaitis K."/>
            <person name="Colbourne J."/>
            <person name="Pfrender M."/>
        </authorList>
    </citation>
    <scope>NUCLEOTIDE SEQUENCE [LARGE SCALE GENOMIC DNA]</scope>
    <source>
        <strain evidence="3 4">Xinb3</strain>
        <tissue evidence="3">Complete organism</tissue>
    </source>
</reference>
<evidence type="ECO:0000259" key="2">
    <source>
        <dbReference type="PROSITE" id="PS50878"/>
    </source>
</evidence>